<evidence type="ECO:0000256" key="1">
    <source>
        <dbReference type="ARBA" id="ARBA00004651"/>
    </source>
</evidence>
<dbReference type="PANTHER" id="PTHR43738:SF2">
    <property type="entry name" value="ABC TRANSPORTER PERMEASE"/>
    <property type="match status" value="1"/>
</dbReference>
<feature type="domain" description="MacB-like periplasmic core" evidence="8">
    <location>
        <begin position="18"/>
        <end position="206"/>
    </location>
</feature>
<evidence type="ECO:0000259" key="8">
    <source>
        <dbReference type="Pfam" id="PF12704"/>
    </source>
</evidence>
<organism evidence="9">
    <name type="scientific">Schlesneria paludicola</name>
    <dbReference type="NCBI Taxonomy" id="360056"/>
    <lineage>
        <taxon>Bacteria</taxon>
        <taxon>Pseudomonadati</taxon>
        <taxon>Planctomycetota</taxon>
        <taxon>Planctomycetia</taxon>
        <taxon>Planctomycetales</taxon>
        <taxon>Planctomycetaceae</taxon>
        <taxon>Schlesneria</taxon>
    </lineage>
</organism>
<dbReference type="PANTHER" id="PTHR43738">
    <property type="entry name" value="ABC TRANSPORTER, MEMBRANE PROTEIN"/>
    <property type="match status" value="1"/>
</dbReference>
<evidence type="ECO:0000256" key="6">
    <source>
        <dbReference type="SAM" id="Phobius"/>
    </source>
</evidence>
<sequence>MNVATIALKGLRQRALSSALTSFSVALGVMLMVAVLVIYAILESTFSQRSIGYDLIVGPKGSPLQLVLSTVYHTSPPIENLPYRYYREFAARPGVTEAIPVAIGDTTEQGNFPIVGTIPRYFLLSYAPGREFRIKGRSLSKPFDALIGSRVAQVNGWDIGSKFRMIHGGGEGHVHDEEFTVVGLLAPTGTPNDKSVFVHLDGFYQVSGHDKPFAEAIVRERQFFEEPPLSPEELAAEVRRLEKKYGHTHSHGAHDHDHFHDIPDIQKEVTSILVRTKSPIVARLIEGELKKGLQAQAVNPIVPMRQLMEDVLGGVKLMLLVLTGLIIAVSGIGIFVSIYNSMAARKREIAIMRALGARRQTVFAIILSESMILCLGGGLLGLLMGHGLVFVAAPVVEAYSGIIVDPWAFEPVEVWLLPALLVLSWLAGVLPGMTAYRTDVAEALSS</sequence>
<gene>
    <name evidence="9" type="ORF">ENS64_02160</name>
</gene>
<feature type="domain" description="ABC3 transporter permease C-terminal" evidence="7">
    <location>
        <begin position="321"/>
        <end position="437"/>
    </location>
</feature>
<reference evidence="9" key="1">
    <citation type="journal article" date="2020" name="mSystems">
        <title>Genome- and Community-Level Interaction Insights into Carbon Utilization and Element Cycling Functions of Hydrothermarchaeota in Hydrothermal Sediment.</title>
        <authorList>
            <person name="Zhou Z."/>
            <person name="Liu Y."/>
            <person name="Xu W."/>
            <person name="Pan J."/>
            <person name="Luo Z.H."/>
            <person name="Li M."/>
        </authorList>
    </citation>
    <scope>NUCLEOTIDE SEQUENCE [LARGE SCALE GENOMIC DNA]</scope>
    <source>
        <strain evidence="9">SpSt-508</strain>
    </source>
</reference>
<dbReference type="InterPro" id="IPR025857">
    <property type="entry name" value="MacB_PCD"/>
</dbReference>
<protein>
    <submittedName>
        <fullName evidence="9">FtsX-like permease family protein</fullName>
    </submittedName>
</protein>
<dbReference type="AlphaFoldDB" id="A0A7C4QME5"/>
<evidence type="ECO:0000256" key="4">
    <source>
        <dbReference type="ARBA" id="ARBA00022989"/>
    </source>
</evidence>
<feature type="transmembrane region" description="Helical" evidence="6">
    <location>
        <begin position="317"/>
        <end position="341"/>
    </location>
</feature>
<evidence type="ECO:0000256" key="2">
    <source>
        <dbReference type="ARBA" id="ARBA00022475"/>
    </source>
</evidence>
<accession>A0A7C4QME5</accession>
<keyword evidence="5 6" id="KW-0472">Membrane</keyword>
<evidence type="ECO:0000256" key="5">
    <source>
        <dbReference type="ARBA" id="ARBA00023136"/>
    </source>
</evidence>
<name>A0A7C4QME5_9PLAN</name>
<keyword evidence="4 6" id="KW-1133">Transmembrane helix</keyword>
<proteinExistence type="predicted"/>
<dbReference type="EMBL" id="DSVQ01000005">
    <property type="protein sequence ID" value="HGT38063.1"/>
    <property type="molecule type" value="Genomic_DNA"/>
</dbReference>
<evidence type="ECO:0000313" key="9">
    <source>
        <dbReference type="EMBL" id="HGT38063.1"/>
    </source>
</evidence>
<comment type="subcellular location">
    <subcellularLocation>
        <location evidence="1">Cell membrane</location>
        <topology evidence="1">Multi-pass membrane protein</topology>
    </subcellularLocation>
</comment>
<keyword evidence="2" id="KW-1003">Cell membrane</keyword>
<dbReference type="GO" id="GO:0005886">
    <property type="term" value="C:plasma membrane"/>
    <property type="evidence" value="ECO:0007669"/>
    <property type="project" value="UniProtKB-SubCell"/>
</dbReference>
<feature type="transmembrane region" description="Helical" evidence="6">
    <location>
        <begin position="20"/>
        <end position="42"/>
    </location>
</feature>
<dbReference type="Pfam" id="PF12704">
    <property type="entry name" value="MacB_PCD"/>
    <property type="match status" value="1"/>
</dbReference>
<comment type="caution">
    <text evidence="9">The sequence shown here is derived from an EMBL/GenBank/DDBJ whole genome shotgun (WGS) entry which is preliminary data.</text>
</comment>
<evidence type="ECO:0000256" key="3">
    <source>
        <dbReference type="ARBA" id="ARBA00022692"/>
    </source>
</evidence>
<feature type="transmembrane region" description="Helical" evidence="6">
    <location>
        <begin position="362"/>
        <end position="395"/>
    </location>
</feature>
<dbReference type="InterPro" id="IPR051125">
    <property type="entry name" value="ABC-4/HrtB_transporter"/>
</dbReference>
<evidence type="ECO:0000259" key="7">
    <source>
        <dbReference type="Pfam" id="PF02687"/>
    </source>
</evidence>
<keyword evidence="3 6" id="KW-0812">Transmembrane</keyword>
<dbReference type="Pfam" id="PF02687">
    <property type="entry name" value="FtsX"/>
    <property type="match status" value="1"/>
</dbReference>
<dbReference type="InterPro" id="IPR003838">
    <property type="entry name" value="ABC3_permease_C"/>
</dbReference>
<feature type="transmembrane region" description="Helical" evidence="6">
    <location>
        <begin position="415"/>
        <end position="436"/>
    </location>
</feature>